<dbReference type="EC" id="3.6.1.17" evidence="3"/>
<evidence type="ECO:0000256" key="2">
    <source>
        <dbReference type="ARBA" id="ARBA00022801"/>
    </source>
</evidence>
<dbReference type="GO" id="GO:0004081">
    <property type="term" value="F:bis(5'-nucleosyl)-tetraphosphatase (asymmetrical) activity"/>
    <property type="evidence" value="ECO:0007669"/>
    <property type="project" value="UniProtKB-UniRule"/>
</dbReference>
<dbReference type="InterPro" id="IPR004843">
    <property type="entry name" value="Calcineurin-like_PHP"/>
</dbReference>
<comment type="similarity">
    <text evidence="3">Belongs to the PrpE family.</text>
</comment>
<dbReference type="PRINTS" id="PR00114">
    <property type="entry name" value="STPHPHTASE"/>
</dbReference>
<name>A0A0A5G3L5_9BACI</name>
<proteinExistence type="inferred from homology"/>
<evidence type="ECO:0000313" key="5">
    <source>
        <dbReference type="EMBL" id="KGX87711.1"/>
    </source>
</evidence>
<comment type="function">
    <text evidence="3">Asymmetrically hydrolyzes Ap4p to yield AMP and ATP.</text>
</comment>
<evidence type="ECO:0000259" key="4">
    <source>
        <dbReference type="Pfam" id="PF00149"/>
    </source>
</evidence>
<dbReference type="GO" id="GO:0005737">
    <property type="term" value="C:cytoplasm"/>
    <property type="evidence" value="ECO:0007669"/>
    <property type="project" value="TreeGrafter"/>
</dbReference>
<sequence length="247" mass="28156">MRIDVIGDVHGCYEELLQLFERLGYTLHDGVPIHPEDRKPAFVGDLTDRGPNSLQVIHFVHELVVIKQQGYYVPGNHCNKLYRFFKGSNVQQKHGLETTVAEYEALPTDERAMVKAKFIQLYEQSPLYLELPAVQAVIAHAGIREEMIGKQGKKVKTFVLYGDITGEFHENGMPVRRDWAAHYYGEPWIVYGHTPVRTPRIKNRTINIDTGCVFGGALTAFRLPEETTVSVPSEQPELPEKFRSYDD</sequence>
<dbReference type="HAMAP" id="MF_01443">
    <property type="entry name" value="PrpE"/>
    <property type="match status" value="1"/>
</dbReference>
<evidence type="ECO:0000313" key="6">
    <source>
        <dbReference type="Proteomes" id="UP000030401"/>
    </source>
</evidence>
<organism evidence="5 6">
    <name type="scientific">Pontibacillus litoralis JSM 072002</name>
    <dbReference type="NCBI Taxonomy" id="1385512"/>
    <lineage>
        <taxon>Bacteria</taxon>
        <taxon>Bacillati</taxon>
        <taxon>Bacillota</taxon>
        <taxon>Bacilli</taxon>
        <taxon>Bacillales</taxon>
        <taxon>Bacillaceae</taxon>
        <taxon>Pontibacillus</taxon>
    </lineage>
</organism>
<dbReference type="SUPFAM" id="SSF56300">
    <property type="entry name" value="Metallo-dependent phosphatases"/>
    <property type="match status" value="1"/>
</dbReference>
<evidence type="ECO:0000256" key="1">
    <source>
        <dbReference type="ARBA" id="ARBA00022596"/>
    </source>
</evidence>
<feature type="domain" description="Calcineurin-like phosphoesterase" evidence="4">
    <location>
        <begin position="1"/>
        <end position="196"/>
    </location>
</feature>
<keyword evidence="6" id="KW-1185">Reference proteome</keyword>
<dbReference type="STRING" id="1385512.N784_13920"/>
<comment type="cofactor">
    <cofactor evidence="3">
        <name>Ni(2+)</name>
        <dbReference type="ChEBI" id="CHEBI:49786"/>
    </cofactor>
</comment>
<keyword evidence="1 3" id="KW-0533">Nickel</keyword>
<dbReference type="InterPro" id="IPR050126">
    <property type="entry name" value="Ap4A_hydrolase"/>
</dbReference>
<dbReference type="AlphaFoldDB" id="A0A0A5G3L5"/>
<dbReference type="eggNOG" id="COG0639">
    <property type="taxonomic scope" value="Bacteria"/>
</dbReference>
<dbReference type="PANTHER" id="PTHR42850">
    <property type="entry name" value="METALLOPHOSPHOESTERASE"/>
    <property type="match status" value="1"/>
</dbReference>
<dbReference type="EMBL" id="AVPG01000005">
    <property type="protein sequence ID" value="KGX87711.1"/>
    <property type="molecule type" value="Genomic_DNA"/>
</dbReference>
<dbReference type="InterPro" id="IPR006186">
    <property type="entry name" value="Ser/Thr-sp_prot-phosphatase"/>
</dbReference>
<evidence type="ECO:0000256" key="3">
    <source>
        <dbReference type="HAMAP-Rule" id="MF_01443"/>
    </source>
</evidence>
<comment type="caution">
    <text evidence="5">The sequence shown here is derived from an EMBL/GenBank/DDBJ whole genome shotgun (WGS) entry which is preliminary data.</text>
</comment>
<dbReference type="GO" id="GO:0005525">
    <property type="term" value="F:GTP binding"/>
    <property type="evidence" value="ECO:0007669"/>
    <property type="project" value="UniProtKB-KW"/>
</dbReference>
<keyword evidence="3" id="KW-0547">Nucleotide-binding</keyword>
<accession>A0A0A5G3L5</accession>
<protein>
    <recommendedName>
        <fullName evidence="3">Bis(5'-nucleosyl)-tetraphosphatase PrpE [asymmetrical]</fullName>
        <ecNumber evidence="3">3.6.1.17</ecNumber>
    </recommendedName>
    <alternativeName>
        <fullName evidence="3">Ap4A hydrolase</fullName>
    </alternativeName>
    <alternativeName>
        <fullName evidence="3">Diadenosine 5',5'''-P1,P4-tetraphosphate asymmetrical hydrolase</fullName>
        <shortName evidence="3">Diadenosine tetraphosphatase</shortName>
    </alternativeName>
</protein>
<dbReference type="OrthoDB" id="9807890at2"/>
<dbReference type="PANTHER" id="PTHR42850:SF7">
    <property type="entry name" value="BIS(5'-NUCLEOSYL)-TETRAPHOSPHATASE PRPE [ASYMMETRICAL]"/>
    <property type="match status" value="1"/>
</dbReference>
<keyword evidence="3" id="KW-0342">GTP-binding</keyword>
<dbReference type="InterPro" id="IPR041780">
    <property type="entry name" value="MPP_PrpE-like"/>
</dbReference>
<dbReference type="Gene3D" id="3.60.21.10">
    <property type="match status" value="1"/>
</dbReference>
<comment type="catalytic activity">
    <reaction evidence="3">
        <text>P(1),P(4)-bis(5'-guanosyl) tetraphosphate + H2O = GMP + GTP + 2 H(+)</text>
        <dbReference type="Rhea" id="RHEA:22484"/>
        <dbReference type="ChEBI" id="CHEBI:15377"/>
        <dbReference type="ChEBI" id="CHEBI:15378"/>
        <dbReference type="ChEBI" id="CHEBI:37565"/>
        <dbReference type="ChEBI" id="CHEBI:57553"/>
        <dbReference type="ChEBI" id="CHEBI:58115"/>
        <dbReference type="EC" id="3.6.1.17"/>
    </reaction>
</comment>
<reference evidence="5 6" key="1">
    <citation type="submission" date="2013-08" db="EMBL/GenBank/DDBJ databases">
        <authorList>
            <person name="Huang J."/>
            <person name="Wang G."/>
        </authorList>
    </citation>
    <scope>NUCLEOTIDE SEQUENCE [LARGE SCALE GENOMIC DNA]</scope>
    <source>
        <strain evidence="5 6">JSM 072002</strain>
    </source>
</reference>
<dbReference type="GO" id="GO:0016791">
    <property type="term" value="F:phosphatase activity"/>
    <property type="evidence" value="ECO:0007669"/>
    <property type="project" value="TreeGrafter"/>
</dbReference>
<keyword evidence="2 3" id="KW-0378">Hydrolase</keyword>
<dbReference type="RefSeq" id="WP_036833078.1">
    <property type="nucleotide sequence ID" value="NZ_AVPG01000005.1"/>
</dbReference>
<dbReference type="Proteomes" id="UP000030401">
    <property type="component" value="Unassembled WGS sequence"/>
</dbReference>
<dbReference type="GO" id="GO:0016151">
    <property type="term" value="F:nickel cation binding"/>
    <property type="evidence" value="ECO:0007669"/>
    <property type="project" value="UniProtKB-UniRule"/>
</dbReference>
<dbReference type="Pfam" id="PF00149">
    <property type="entry name" value="Metallophos"/>
    <property type="match status" value="1"/>
</dbReference>
<dbReference type="InterPro" id="IPR023937">
    <property type="entry name" value="Bis(5'-nucleosyl)-tetraP_PrpE"/>
</dbReference>
<dbReference type="NCBIfam" id="NF010148">
    <property type="entry name" value="PRK13625.1"/>
    <property type="match status" value="1"/>
</dbReference>
<gene>
    <name evidence="3" type="primary">prpE</name>
    <name evidence="5" type="ORF">N784_13920</name>
</gene>
<dbReference type="InterPro" id="IPR029052">
    <property type="entry name" value="Metallo-depent_PP-like"/>
</dbReference>
<dbReference type="CDD" id="cd07423">
    <property type="entry name" value="MPP_Prp_like"/>
    <property type="match status" value="1"/>
</dbReference>